<dbReference type="PANTHER" id="PTHR32305:SF15">
    <property type="entry name" value="PROTEIN RHSA-RELATED"/>
    <property type="match status" value="1"/>
</dbReference>
<organism evidence="1 2">
    <name type="scientific">Motilimonas pumila</name>
    <dbReference type="NCBI Taxonomy" id="2303987"/>
    <lineage>
        <taxon>Bacteria</taxon>
        <taxon>Pseudomonadati</taxon>
        <taxon>Pseudomonadota</taxon>
        <taxon>Gammaproteobacteria</taxon>
        <taxon>Alteromonadales</taxon>
        <taxon>Alteromonadales genera incertae sedis</taxon>
        <taxon>Motilimonas</taxon>
    </lineage>
</organism>
<dbReference type="NCBIfam" id="TIGR03696">
    <property type="entry name" value="Rhs_assc_core"/>
    <property type="match status" value="1"/>
</dbReference>
<protein>
    <submittedName>
        <fullName evidence="1">RHS repeat-associated core domain-containing protein</fullName>
    </submittedName>
</protein>
<proteinExistence type="predicted"/>
<dbReference type="Proteomes" id="UP000283255">
    <property type="component" value="Unassembled WGS sequence"/>
</dbReference>
<comment type="caution">
    <text evidence="1">The sequence shown here is derived from an EMBL/GenBank/DDBJ whole genome shotgun (WGS) entry which is preliminary data.</text>
</comment>
<evidence type="ECO:0000313" key="2">
    <source>
        <dbReference type="Proteomes" id="UP000283255"/>
    </source>
</evidence>
<keyword evidence="2" id="KW-1185">Reference proteome</keyword>
<dbReference type="RefSeq" id="WP_119912639.1">
    <property type="nucleotide sequence ID" value="NZ_QZCH01000093.1"/>
</dbReference>
<dbReference type="PRINTS" id="PR00394">
    <property type="entry name" value="RHSPROTEIN"/>
</dbReference>
<dbReference type="Gene3D" id="2.180.10.10">
    <property type="entry name" value="RHS repeat-associated core"/>
    <property type="match status" value="1"/>
</dbReference>
<dbReference type="InterPro" id="IPR050708">
    <property type="entry name" value="T6SS_VgrG/RHS"/>
</dbReference>
<dbReference type="InterPro" id="IPR022385">
    <property type="entry name" value="Rhs_assc_core"/>
</dbReference>
<dbReference type="PANTHER" id="PTHR32305">
    <property type="match status" value="1"/>
</dbReference>
<reference evidence="1 2" key="2">
    <citation type="submission" date="2019-01" db="EMBL/GenBank/DDBJ databases">
        <title>Motilimonas pumilus sp. nov., isolated from the gut of sea cucumber (Apostichopus japonicus).</title>
        <authorList>
            <person name="Wang F.-Q."/>
            <person name="Ren L.-H."/>
            <person name="Lin Y.-W."/>
            <person name="Sun G.-H."/>
            <person name="Du Z.-J."/>
            <person name="Zhao J.-X."/>
            <person name="Liu X.-J."/>
            <person name="Liu L.-J."/>
        </authorList>
    </citation>
    <scope>NUCLEOTIDE SEQUENCE [LARGE SCALE GENOMIC DNA]</scope>
    <source>
        <strain evidence="1 2">PLHSC7-2</strain>
    </source>
</reference>
<dbReference type="EMBL" id="QZCH01000093">
    <property type="protein sequence ID" value="RJG36031.1"/>
    <property type="molecule type" value="Genomic_DNA"/>
</dbReference>
<gene>
    <name evidence="1" type="ORF">D1Z90_20585</name>
</gene>
<dbReference type="AlphaFoldDB" id="A0A418Y925"/>
<name>A0A418Y925_9GAMM</name>
<accession>A0A418Y925</accession>
<dbReference type="OrthoDB" id="9816400at2"/>
<sequence>MRWATQSGACNTVTTVLKQEVEEVQSPLRFHGQYYDAETGLHYNRHRYYNPNTAAFLTLDLIGLAGGLNNYQYVPNPTGWIDPLGLANKKGHELCRGGSFVKRFYNLRATSTTRHK</sequence>
<reference evidence="1 2" key="1">
    <citation type="submission" date="2018-09" db="EMBL/GenBank/DDBJ databases">
        <authorList>
            <person name="Wang F."/>
        </authorList>
    </citation>
    <scope>NUCLEOTIDE SEQUENCE [LARGE SCALE GENOMIC DNA]</scope>
    <source>
        <strain evidence="1 2">PLHSC7-2</strain>
    </source>
</reference>
<evidence type="ECO:0000313" key="1">
    <source>
        <dbReference type="EMBL" id="RJG36031.1"/>
    </source>
</evidence>